<dbReference type="InterPro" id="IPR036388">
    <property type="entry name" value="WH-like_DNA-bd_sf"/>
</dbReference>
<name>A0A8J8MMX0_9FIRM</name>
<dbReference type="SMART" id="SM00341">
    <property type="entry name" value="HRDC"/>
    <property type="match status" value="1"/>
</dbReference>
<dbReference type="InterPro" id="IPR032284">
    <property type="entry name" value="RecQ_Zn-bd"/>
</dbReference>
<dbReference type="EC" id="5.6.2.4" evidence="16"/>
<dbReference type="PROSITE" id="PS51192">
    <property type="entry name" value="HELICASE_ATP_BIND_1"/>
    <property type="match status" value="1"/>
</dbReference>
<comment type="similarity">
    <text evidence="3">Belongs to the helicase family. RecQ subfamily.</text>
</comment>
<accession>A0A8J8MMX0</accession>
<evidence type="ECO:0000256" key="8">
    <source>
        <dbReference type="ARBA" id="ARBA00022806"/>
    </source>
</evidence>
<dbReference type="GO" id="GO:0009378">
    <property type="term" value="F:four-way junction helicase activity"/>
    <property type="evidence" value="ECO:0007669"/>
    <property type="project" value="TreeGrafter"/>
</dbReference>
<dbReference type="SMART" id="SM00487">
    <property type="entry name" value="DEXDc"/>
    <property type="match status" value="1"/>
</dbReference>
<dbReference type="GO" id="GO:0006310">
    <property type="term" value="P:DNA recombination"/>
    <property type="evidence" value="ECO:0007669"/>
    <property type="project" value="UniProtKB-UniRule"/>
</dbReference>
<dbReference type="KEGG" id="vpy:HZI73_20915"/>
<dbReference type="SUPFAM" id="SSF52540">
    <property type="entry name" value="P-loop containing nucleoside triphosphate hydrolases"/>
    <property type="match status" value="1"/>
</dbReference>
<feature type="domain" description="Helicase C-terminal" evidence="19">
    <location>
        <begin position="219"/>
        <end position="362"/>
    </location>
</feature>
<keyword evidence="4" id="KW-0479">Metal-binding</keyword>
<dbReference type="InterPro" id="IPR018982">
    <property type="entry name" value="RQC_domain"/>
</dbReference>
<dbReference type="CDD" id="cd17920">
    <property type="entry name" value="DEXHc_RecQ"/>
    <property type="match status" value="1"/>
</dbReference>
<dbReference type="InterPro" id="IPR006293">
    <property type="entry name" value="DNA_helicase_ATP-dep_RecQ_bac"/>
</dbReference>
<dbReference type="SUPFAM" id="SSF46785">
    <property type="entry name" value="Winged helix' DNA-binding domain"/>
    <property type="match status" value="1"/>
</dbReference>
<comment type="cofactor">
    <cofactor evidence="2">
        <name>Zn(2+)</name>
        <dbReference type="ChEBI" id="CHEBI:29105"/>
    </cofactor>
</comment>
<dbReference type="EMBL" id="CP058649">
    <property type="protein sequence ID" value="QUI24615.1"/>
    <property type="molecule type" value="Genomic_DNA"/>
</dbReference>
<dbReference type="InterPro" id="IPR002121">
    <property type="entry name" value="HRDC_dom"/>
</dbReference>
<evidence type="ECO:0000256" key="3">
    <source>
        <dbReference type="ARBA" id="ARBA00005446"/>
    </source>
</evidence>
<dbReference type="InterPro" id="IPR001650">
    <property type="entry name" value="Helicase_C-like"/>
</dbReference>
<dbReference type="PANTHER" id="PTHR13710:SF105">
    <property type="entry name" value="ATP-DEPENDENT DNA HELICASE Q1"/>
    <property type="match status" value="1"/>
</dbReference>
<keyword evidence="6" id="KW-0227">DNA damage</keyword>
<evidence type="ECO:0000256" key="9">
    <source>
        <dbReference type="ARBA" id="ARBA00022833"/>
    </source>
</evidence>
<keyword evidence="13" id="KW-0234">DNA repair</keyword>
<dbReference type="SMART" id="SM00490">
    <property type="entry name" value="HELICc"/>
    <property type="match status" value="1"/>
</dbReference>
<dbReference type="InterPro" id="IPR014001">
    <property type="entry name" value="Helicase_ATP-bd"/>
</dbReference>
<comment type="catalytic activity">
    <reaction evidence="15">
        <text>Couples ATP hydrolysis with the unwinding of duplex DNA by translocating in the 3'-5' direction.</text>
        <dbReference type="EC" id="5.6.2.4"/>
    </reaction>
</comment>
<dbReference type="SUPFAM" id="SSF47819">
    <property type="entry name" value="HRDC-like"/>
    <property type="match status" value="1"/>
</dbReference>
<dbReference type="GO" id="GO:0006260">
    <property type="term" value="P:DNA replication"/>
    <property type="evidence" value="ECO:0007669"/>
    <property type="project" value="InterPro"/>
</dbReference>
<dbReference type="Pfam" id="PF09382">
    <property type="entry name" value="RQC"/>
    <property type="match status" value="1"/>
</dbReference>
<dbReference type="GO" id="GO:0046872">
    <property type="term" value="F:metal ion binding"/>
    <property type="evidence" value="ECO:0007669"/>
    <property type="project" value="UniProtKB-KW"/>
</dbReference>
<keyword evidence="21" id="KW-1185">Reference proteome</keyword>
<keyword evidence="14" id="KW-0413">Isomerase</keyword>
<evidence type="ECO:0000313" key="21">
    <source>
        <dbReference type="Proteomes" id="UP000683246"/>
    </source>
</evidence>
<dbReference type="Pfam" id="PF14493">
    <property type="entry name" value="HTH_40"/>
    <property type="match status" value="1"/>
</dbReference>
<dbReference type="InterPro" id="IPR027417">
    <property type="entry name" value="P-loop_NTPase"/>
</dbReference>
<dbReference type="GO" id="GO:0016787">
    <property type="term" value="F:hydrolase activity"/>
    <property type="evidence" value="ECO:0007669"/>
    <property type="project" value="UniProtKB-KW"/>
</dbReference>
<evidence type="ECO:0000259" key="18">
    <source>
        <dbReference type="PROSITE" id="PS51192"/>
    </source>
</evidence>
<keyword evidence="10" id="KW-0067">ATP-binding</keyword>
<organism evidence="20 21">
    <name type="scientific">Vallitalea pronyensis</name>
    <dbReference type="NCBI Taxonomy" id="1348613"/>
    <lineage>
        <taxon>Bacteria</taxon>
        <taxon>Bacillati</taxon>
        <taxon>Bacillota</taxon>
        <taxon>Clostridia</taxon>
        <taxon>Lachnospirales</taxon>
        <taxon>Vallitaleaceae</taxon>
        <taxon>Vallitalea</taxon>
    </lineage>
</organism>
<evidence type="ECO:0000256" key="7">
    <source>
        <dbReference type="ARBA" id="ARBA00022801"/>
    </source>
</evidence>
<dbReference type="InterPro" id="IPR036390">
    <property type="entry name" value="WH_DNA-bd_sf"/>
</dbReference>
<dbReference type="Gene3D" id="3.40.50.300">
    <property type="entry name" value="P-loop containing nucleotide triphosphate hydrolases"/>
    <property type="match status" value="2"/>
</dbReference>
<dbReference type="InterPro" id="IPR029491">
    <property type="entry name" value="Helicase_HTH"/>
</dbReference>
<dbReference type="InterPro" id="IPR011545">
    <property type="entry name" value="DEAD/DEAH_box_helicase_dom"/>
</dbReference>
<keyword evidence="12" id="KW-0233">DNA recombination</keyword>
<evidence type="ECO:0000256" key="13">
    <source>
        <dbReference type="ARBA" id="ARBA00023204"/>
    </source>
</evidence>
<dbReference type="FunFam" id="1.10.150.80:FF:000002">
    <property type="entry name" value="ATP-dependent DNA helicase RecQ"/>
    <property type="match status" value="1"/>
</dbReference>
<dbReference type="GO" id="GO:0005737">
    <property type="term" value="C:cytoplasm"/>
    <property type="evidence" value="ECO:0007669"/>
    <property type="project" value="TreeGrafter"/>
</dbReference>
<dbReference type="GO" id="GO:0003677">
    <property type="term" value="F:DNA binding"/>
    <property type="evidence" value="ECO:0007669"/>
    <property type="project" value="UniProtKB-KW"/>
</dbReference>
<dbReference type="InterPro" id="IPR004589">
    <property type="entry name" value="DNA_helicase_ATP-dep_RecQ"/>
</dbReference>
<dbReference type="Gene3D" id="1.10.150.80">
    <property type="entry name" value="HRDC domain"/>
    <property type="match status" value="1"/>
</dbReference>
<comment type="cofactor">
    <cofactor evidence="1">
        <name>Mg(2+)</name>
        <dbReference type="ChEBI" id="CHEBI:18420"/>
    </cofactor>
</comment>
<dbReference type="GO" id="GO:0005524">
    <property type="term" value="F:ATP binding"/>
    <property type="evidence" value="ECO:0007669"/>
    <property type="project" value="UniProtKB-KW"/>
</dbReference>
<evidence type="ECO:0000259" key="17">
    <source>
        <dbReference type="PROSITE" id="PS50967"/>
    </source>
</evidence>
<dbReference type="Gene3D" id="1.10.10.10">
    <property type="entry name" value="Winged helix-like DNA-binding domain superfamily/Winged helix DNA-binding domain"/>
    <property type="match status" value="1"/>
</dbReference>
<dbReference type="GO" id="GO:0009432">
    <property type="term" value="P:SOS response"/>
    <property type="evidence" value="ECO:0007669"/>
    <property type="project" value="UniProtKB-UniRule"/>
</dbReference>
<dbReference type="GO" id="GO:0043590">
    <property type="term" value="C:bacterial nucleoid"/>
    <property type="evidence" value="ECO:0007669"/>
    <property type="project" value="TreeGrafter"/>
</dbReference>
<dbReference type="Pfam" id="PF00270">
    <property type="entry name" value="DEAD"/>
    <property type="match status" value="1"/>
</dbReference>
<dbReference type="Pfam" id="PF16124">
    <property type="entry name" value="RecQ_Zn_bind"/>
    <property type="match status" value="1"/>
</dbReference>
<evidence type="ECO:0000259" key="19">
    <source>
        <dbReference type="PROSITE" id="PS51194"/>
    </source>
</evidence>
<dbReference type="AlphaFoldDB" id="A0A8J8MMX0"/>
<keyword evidence="7 20" id="KW-0378">Hydrolase</keyword>
<dbReference type="PANTHER" id="PTHR13710">
    <property type="entry name" value="DNA HELICASE RECQ FAMILY MEMBER"/>
    <property type="match status" value="1"/>
</dbReference>
<keyword evidence="8 20" id="KW-0347">Helicase</keyword>
<dbReference type="InterPro" id="IPR044876">
    <property type="entry name" value="HRDC_dom_sf"/>
</dbReference>
<evidence type="ECO:0000256" key="11">
    <source>
        <dbReference type="ARBA" id="ARBA00023125"/>
    </source>
</evidence>
<dbReference type="PROSITE" id="PS50967">
    <property type="entry name" value="HRDC"/>
    <property type="match status" value="1"/>
</dbReference>
<keyword evidence="5" id="KW-0547">Nucleotide-binding</keyword>
<dbReference type="Proteomes" id="UP000683246">
    <property type="component" value="Chromosome"/>
</dbReference>
<gene>
    <name evidence="20" type="primary">recQ</name>
    <name evidence="20" type="ORF">HZI73_20915</name>
</gene>
<dbReference type="SMART" id="SM00956">
    <property type="entry name" value="RQC"/>
    <property type="match status" value="1"/>
</dbReference>
<dbReference type="Pfam" id="PF00271">
    <property type="entry name" value="Helicase_C"/>
    <property type="match status" value="1"/>
</dbReference>
<dbReference type="FunFam" id="3.40.50.300:FF:000296">
    <property type="entry name" value="ATP-dependent DNA helicase RecQ"/>
    <property type="match status" value="1"/>
</dbReference>
<dbReference type="Pfam" id="PF00570">
    <property type="entry name" value="HRDC"/>
    <property type="match status" value="1"/>
</dbReference>
<evidence type="ECO:0000256" key="12">
    <source>
        <dbReference type="ARBA" id="ARBA00023172"/>
    </source>
</evidence>
<dbReference type="RefSeq" id="WP_212695306.1">
    <property type="nucleotide sequence ID" value="NZ_CP058649.1"/>
</dbReference>
<protein>
    <recommendedName>
        <fullName evidence="16">DNA helicase RecQ</fullName>
        <ecNumber evidence="16">5.6.2.4</ecNumber>
    </recommendedName>
</protein>
<proteinExistence type="inferred from homology"/>
<evidence type="ECO:0000256" key="4">
    <source>
        <dbReference type="ARBA" id="ARBA00022723"/>
    </source>
</evidence>
<dbReference type="NCBIfam" id="TIGR00614">
    <property type="entry name" value="recQ_fam"/>
    <property type="match status" value="1"/>
</dbReference>
<sequence length="711" mass="81403">MIEEARSILKKVYGYDTFKQGQEEAITHILNKQDTMVIMPTGGGKSICYQIPALLFDGVTMVISPLISLMKDQVDALDSVGIQATYINSMLTYQAINQRLDDVIKGKYDIIYVAPERLETESIQQMAKEIQIAFIAVDEAHCVSQWGHDFRPSYRAIHDFIEKLPERPVVAALTATATERVQEDMIQQLKLQNPALIKNGYNRENLTFTVLKGVNKHHFIVDYTSKHQKEAGIIYAGTRKETEKICKLLLKEGLRAGMYHGGMGPEERKQNQEKFLYDDVDVMVATNAFGMGIDKSNVRYVIHYNMPENIEAYYQEAGRAGRDGLPSNCILLFGAADVQLRRYLIDQSEDLDDVRKHMKYEKLQQMTQYAHVTYCLRKYILAYFGDEQIEDNCDNCSNCNGQIIKEDMTIEAQKILSCVVRMKERFGTKIIAEVLKGSKNKRVLQLGFHHLSTYGLLSNLTIDAIKDRINLLIAEEYLHMTHDEFPIVKLTKRGVKVLKGMEQVYRNVMEEEDVQVEEVLFEQLRQLRRDIASKEHVPPYVVFSDASLRDMCKQYPMNQTAMLRVKGVGEAKFKKYGQQFIDDIAKYVEAHQIQVDDIDMYKQAEPSTKPKKQKEPSCFLSAKLFLELQDISAVAKERAIQIRTVENHIFEAYTMGFDLDMDQFIPEGYEETILETIKTLGTERLKPIKEASEACVTYNAIKAVIAKHGLT</sequence>
<evidence type="ECO:0000256" key="5">
    <source>
        <dbReference type="ARBA" id="ARBA00022741"/>
    </source>
</evidence>
<dbReference type="NCBIfam" id="TIGR01389">
    <property type="entry name" value="recQ"/>
    <property type="match status" value="1"/>
</dbReference>
<keyword evidence="11" id="KW-0238">DNA-binding</keyword>
<dbReference type="PROSITE" id="PS51194">
    <property type="entry name" value="HELICASE_CTER"/>
    <property type="match status" value="1"/>
</dbReference>
<dbReference type="GO" id="GO:0030894">
    <property type="term" value="C:replisome"/>
    <property type="evidence" value="ECO:0007669"/>
    <property type="project" value="TreeGrafter"/>
</dbReference>
<feature type="domain" description="HRDC" evidence="17">
    <location>
        <begin position="514"/>
        <end position="594"/>
    </location>
</feature>
<evidence type="ECO:0000256" key="6">
    <source>
        <dbReference type="ARBA" id="ARBA00022763"/>
    </source>
</evidence>
<evidence type="ECO:0000256" key="15">
    <source>
        <dbReference type="ARBA" id="ARBA00034617"/>
    </source>
</evidence>
<evidence type="ECO:0000256" key="16">
    <source>
        <dbReference type="NCBIfam" id="TIGR01389"/>
    </source>
</evidence>
<evidence type="ECO:0000256" key="14">
    <source>
        <dbReference type="ARBA" id="ARBA00023235"/>
    </source>
</evidence>
<dbReference type="GO" id="GO:0043138">
    <property type="term" value="F:3'-5' DNA helicase activity"/>
    <property type="evidence" value="ECO:0007669"/>
    <property type="project" value="UniProtKB-EC"/>
</dbReference>
<keyword evidence="9" id="KW-0862">Zinc</keyword>
<dbReference type="GO" id="GO:0006281">
    <property type="term" value="P:DNA repair"/>
    <property type="evidence" value="ECO:0007669"/>
    <property type="project" value="UniProtKB-KW"/>
</dbReference>
<reference evidence="20" key="1">
    <citation type="submission" date="2020-07" db="EMBL/GenBank/DDBJ databases">
        <title>Vallitalea pronyensis genome.</title>
        <authorList>
            <person name="Postec A."/>
        </authorList>
    </citation>
    <scope>NUCLEOTIDE SEQUENCE</scope>
    <source>
        <strain evidence="20">FatNI3</strain>
    </source>
</reference>
<evidence type="ECO:0000256" key="10">
    <source>
        <dbReference type="ARBA" id="ARBA00022840"/>
    </source>
</evidence>
<dbReference type="InterPro" id="IPR010997">
    <property type="entry name" value="HRDC-like_sf"/>
</dbReference>
<evidence type="ECO:0000256" key="2">
    <source>
        <dbReference type="ARBA" id="ARBA00001947"/>
    </source>
</evidence>
<feature type="domain" description="Helicase ATP-binding" evidence="18">
    <location>
        <begin position="26"/>
        <end position="195"/>
    </location>
</feature>
<evidence type="ECO:0000313" key="20">
    <source>
        <dbReference type="EMBL" id="QUI24615.1"/>
    </source>
</evidence>
<evidence type="ECO:0000256" key="1">
    <source>
        <dbReference type="ARBA" id="ARBA00001946"/>
    </source>
</evidence>